<sequence>MRFLTVEEEKQILALLRHWGREITAQAVEALIDTGCRPGELLVGRTKGLPIKWSEVSKSAGGTAPDVNDPATGTARAVISLMRTKTKSKGQRVLPLTDRAKAAFLASRERGESRPFGGLTTDTASEHVRQAAEHLGLDDVVLYTMRHTCASRLVQRGADLRRIMHWMGHTNISTTLRYAKLTPTDIFKLETLLR</sequence>
<dbReference type="InterPro" id="IPR011010">
    <property type="entry name" value="DNA_brk_join_enz"/>
</dbReference>
<dbReference type="InterPro" id="IPR050090">
    <property type="entry name" value="Tyrosine_recombinase_XerCD"/>
</dbReference>
<dbReference type="PANTHER" id="PTHR30349">
    <property type="entry name" value="PHAGE INTEGRASE-RELATED"/>
    <property type="match status" value="1"/>
</dbReference>
<evidence type="ECO:0000313" key="6">
    <source>
        <dbReference type="Proteomes" id="UP000186098"/>
    </source>
</evidence>
<evidence type="ECO:0000256" key="2">
    <source>
        <dbReference type="ARBA" id="ARBA00022908"/>
    </source>
</evidence>
<name>A0A1N7L905_9RHOB</name>
<evidence type="ECO:0000313" key="5">
    <source>
        <dbReference type="EMBL" id="SIS70324.1"/>
    </source>
</evidence>
<dbReference type="GO" id="GO:0007059">
    <property type="term" value="P:chromosome segregation"/>
    <property type="evidence" value="ECO:0007669"/>
    <property type="project" value="UniProtKB-KW"/>
</dbReference>
<evidence type="ECO:0000256" key="3">
    <source>
        <dbReference type="ARBA" id="ARBA00023172"/>
    </source>
</evidence>
<feature type="domain" description="Tyr recombinase" evidence="4">
    <location>
        <begin position="1"/>
        <end position="191"/>
    </location>
</feature>
<dbReference type="InterPro" id="IPR013762">
    <property type="entry name" value="Integrase-like_cat_sf"/>
</dbReference>
<dbReference type="Proteomes" id="UP000186098">
    <property type="component" value="Unassembled WGS sequence"/>
</dbReference>
<dbReference type="GO" id="GO:0006310">
    <property type="term" value="P:DNA recombination"/>
    <property type="evidence" value="ECO:0007669"/>
    <property type="project" value="UniProtKB-KW"/>
</dbReference>
<evidence type="ECO:0000256" key="1">
    <source>
        <dbReference type="ARBA" id="ARBA00022829"/>
    </source>
</evidence>
<dbReference type="GO" id="GO:0015074">
    <property type="term" value="P:DNA integration"/>
    <property type="evidence" value="ECO:0007669"/>
    <property type="project" value="UniProtKB-KW"/>
</dbReference>
<dbReference type="CDD" id="cd00796">
    <property type="entry name" value="INT_Rci_Hp1_C"/>
    <property type="match status" value="1"/>
</dbReference>
<protein>
    <submittedName>
        <fullName evidence="5">Phage integrase family protein</fullName>
    </submittedName>
</protein>
<dbReference type="InterPro" id="IPR002104">
    <property type="entry name" value="Integrase_catalytic"/>
</dbReference>
<dbReference type="OrthoDB" id="9801717at2"/>
<keyword evidence="2" id="KW-0229">DNA integration</keyword>
<keyword evidence="6" id="KW-1185">Reference proteome</keyword>
<dbReference type="AlphaFoldDB" id="A0A1N7L905"/>
<reference evidence="6" key="1">
    <citation type="submission" date="2017-01" db="EMBL/GenBank/DDBJ databases">
        <authorList>
            <person name="Varghese N."/>
            <person name="Submissions S."/>
        </authorList>
    </citation>
    <scope>NUCLEOTIDE SEQUENCE [LARGE SCALE GENOMIC DNA]</scope>
    <source>
        <strain evidence="6">DSM 18714</strain>
    </source>
</reference>
<dbReference type="PANTHER" id="PTHR30349:SF81">
    <property type="entry name" value="TYROSINE RECOMBINASE XERC"/>
    <property type="match status" value="1"/>
</dbReference>
<dbReference type="RefSeq" id="WP_076364656.1">
    <property type="nucleotide sequence ID" value="NZ_FTOM01000002.1"/>
</dbReference>
<dbReference type="Pfam" id="PF00589">
    <property type="entry name" value="Phage_integrase"/>
    <property type="match status" value="1"/>
</dbReference>
<dbReference type="GO" id="GO:0003677">
    <property type="term" value="F:DNA binding"/>
    <property type="evidence" value="ECO:0007669"/>
    <property type="project" value="InterPro"/>
</dbReference>
<dbReference type="STRING" id="407234.SAMN05421795_102707"/>
<keyword evidence="3" id="KW-0233">DNA recombination</keyword>
<proteinExistence type="predicted"/>
<keyword evidence="1" id="KW-0159">Chromosome partition</keyword>
<dbReference type="EMBL" id="FTOM01000002">
    <property type="protein sequence ID" value="SIS70324.1"/>
    <property type="molecule type" value="Genomic_DNA"/>
</dbReference>
<accession>A0A1N7L905</accession>
<dbReference type="Gene3D" id="1.10.443.10">
    <property type="entry name" value="Intergrase catalytic core"/>
    <property type="match status" value="1"/>
</dbReference>
<dbReference type="SUPFAM" id="SSF56349">
    <property type="entry name" value="DNA breaking-rejoining enzymes"/>
    <property type="match status" value="1"/>
</dbReference>
<gene>
    <name evidence="5" type="ORF">SAMN05421795_102707</name>
</gene>
<evidence type="ECO:0000259" key="4">
    <source>
        <dbReference type="PROSITE" id="PS51898"/>
    </source>
</evidence>
<dbReference type="PROSITE" id="PS51898">
    <property type="entry name" value="TYR_RECOMBINASE"/>
    <property type="match status" value="1"/>
</dbReference>
<organism evidence="5 6">
    <name type="scientific">Phaeovulum vinaykumarii</name>
    <dbReference type="NCBI Taxonomy" id="407234"/>
    <lineage>
        <taxon>Bacteria</taxon>
        <taxon>Pseudomonadati</taxon>
        <taxon>Pseudomonadota</taxon>
        <taxon>Alphaproteobacteria</taxon>
        <taxon>Rhodobacterales</taxon>
        <taxon>Paracoccaceae</taxon>
        <taxon>Phaeovulum</taxon>
    </lineage>
</organism>